<feature type="transmembrane region" description="Helical" evidence="1">
    <location>
        <begin position="46"/>
        <end position="72"/>
    </location>
</feature>
<organism evidence="2 3">
    <name type="scientific">Halobacterium bonnevillei</name>
    <dbReference type="NCBI Taxonomy" id="2692200"/>
    <lineage>
        <taxon>Archaea</taxon>
        <taxon>Methanobacteriati</taxon>
        <taxon>Methanobacteriota</taxon>
        <taxon>Stenosarchaea group</taxon>
        <taxon>Halobacteria</taxon>
        <taxon>Halobacteriales</taxon>
        <taxon>Halobacteriaceae</taxon>
        <taxon>Halobacterium</taxon>
    </lineage>
</organism>
<dbReference type="RefSeq" id="WP_159527528.1">
    <property type="nucleotide sequence ID" value="NZ_WUUU01000208.1"/>
</dbReference>
<comment type="caution">
    <text evidence="2">The sequence shown here is derived from an EMBL/GenBank/DDBJ whole genome shotgun (WGS) entry which is preliminary data.</text>
</comment>
<accession>A0A6B0SK11</accession>
<feature type="transmembrane region" description="Helical" evidence="1">
    <location>
        <begin position="21"/>
        <end position="40"/>
    </location>
</feature>
<dbReference type="AlphaFoldDB" id="A0A6B0SK11"/>
<dbReference type="Proteomes" id="UP000471521">
    <property type="component" value="Unassembled WGS sequence"/>
</dbReference>
<evidence type="ECO:0000313" key="3">
    <source>
        <dbReference type="Proteomes" id="UP000471521"/>
    </source>
</evidence>
<protein>
    <submittedName>
        <fullName evidence="2">Uncharacterized protein</fullName>
    </submittedName>
</protein>
<keyword evidence="1" id="KW-0812">Transmembrane</keyword>
<keyword evidence="1" id="KW-1133">Transmembrane helix</keyword>
<dbReference type="OrthoDB" id="386743at2157"/>
<proteinExistence type="predicted"/>
<evidence type="ECO:0000313" key="2">
    <source>
        <dbReference type="EMBL" id="MXR22144.1"/>
    </source>
</evidence>
<evidence type="ECO:0000256" key="1">
    <source>
        <dbReference type="SAM" id="Phobius"/>
    </source>
</evidence>
<reference evidence="2 3" key="1">
    <citation type="submission" date="2019-12" db="EMBL/GenBank/DDBJ databases">
        <title>Isolation and characterization of three novel carbon monoxide-oxidizing members of Halobacteria from salione crusts and soils.</title>
        <authorList>
            <person name="Myers M.R."/>
            <person name="King G.M."/>
        </authorList>
    </citation>
    <scope>NUCLEOTIDE SEQUENCE [LARGE SCALE GENOMIC DNA]</scope>
    <source>
        <strain evidence="2 3">PCN9</strain>
    </source>
</reference>
<gene>
    <name evidence="2" type="ORF">GRX66_16675</name>
</gene>
<keyword evidence="3" id="KW-1185">Reference proteome</keyword>
<name>A0A6B0SK11_9EURY</name>
<keyword evidence="1" id="KW-0472">Membrane</keyword>
<dbReference type="EMBL" id="WUUU01000208">
    <property type="protein sequence ID" value="MXR22144.1"/>
    <property type="molecule type" value="Genomic_DNA"/>
</dbReference>
<sequence>MLDNSKIREIAPHLDKYDLGFGASLLLVLVAAFAPFIQGLSLPGIVAAWSGFVESSGTIALISAWTAFIALYRLRHRPNKTRPAVREDFEREEGEEKFDFGLRNYGPGPALYFQAVATVEKGGSVETVSRFVPHDEPIHLNDGEFISLVDGMGEEGLIEIQEKYGNATGDEDSPAMLKLYYSYVSQSGVREPTDVFANRDDDNILSELKQTDNGVRRIELSRLVDNCLT</sequence>